<dbReference type="EMBL" id="KZ452023">
    <property type="protein sequence ID" value="PKA50609.1"/>
    <property type="molecule type" value="Genomic_DNA"/>
</dbReference>
<name>A0A2I0A4Y7_9ASPA</name>
<keyword evidence="4" id="KW-1185">Reference proteome</keyword>
<dbReference type="Gene3D" id="3.30.70.270">
    <property type="match status" value="1"/>
</dbReference>
<dbReference type="Pfam" id="PF00078">
    <property type="entry name" value="RVT_1"/>
    <property type="match status" value="1"/>
</dbReference>
<dbReference type="CDD" id="cd01647">
    <property type="entry name" value="RT_LTR"/>
    <property type="match status" value="1"/>
</dbReference>
<proteinExistence type="predicted"/>
<protein>
    <recommendedName>
        <fullName evidence="2">Reverse transcriptase domain-containing protein</fullName>
    </recommendedName>
</protein>
<evidence type="ECO:0000313" key="3">
    <source>
        <dbReference type="EMBL" id="PKA50609.1"/>
    </source>
</evidence>
<keyword evidence="1" id="KW-1133">Transmembrane helix</keyword>
<evidence type="ECO:0000259" key="2">
    <source>
        <dbReference type="Pfam" id="PF00078"/>
    </source>
</evidence>
<gene>
    <name evidence="3" type="ORF">AXF42_Ash013824</name>
</gene>
<keyword evidence="1" id="KW-0812">Transmembrane</keyword>
<dbReference type="OrthoDB" id="415724at2759"/>
<dbReference type="AlphaFoldDB" id="A0A2I0A4Y7"/>
<dbReference type="Proteomes" id="UP000236161">
    <property type="component" value="Unassembled WGS sequence"/>
</dbReference>
<reference evidence="3 4" key="1">
    <citation type="journal article" date="2017" name="Nature">
        <title>The Apostasia genome and the evolution of orchids.</title>
        <authorList>
            <person name="Zhang G.Q."/>
            <person name="Liu K.W."/>
            <person name="Li Z."/>
            <person name="Lohaus R."/>
            <person name="Hsiao Y.Y."/>
            <person name="Niu S.C."/>
            <person name="Wang J.Y."/>
            <person name="Lin Y.C."/>
            <person name="Xu Q."/>
            <person name="Chen L.J."/>
            <person name="Yoshida K."/>
            <person name="Fujiwara S."/>
            <person name="Wang Z.W."/>
            <person name="Zhang Y.Q."/>
            <person name="Mitsuda N."/>
            <person name="Wang M."/>
            <person name="Liu G.H."/>
            <person name="Pecoraro L."/>
            <person name="Huang H.X."/>
            <person name="Xiao X.J."/>
            <person name="Lin M."/>
            <person name="Wu X.Y."/>
            <person name="Wu W.L."/>
            <person name="Chen Y.Y."/>
            <person name="Chang S.B."/>
            <person name="Sakamoto S."/>
            <person name="Ohme-Takagi M."/>
            <person name="Yagi M."/>
            <person name="Zeng S.J."/>
            <person name="Shen C.Y."/>
            <person name="Yeh C.M."/>
            <person name="Luo Y.B."/>
            <person name="Tsai W.C."/>
            <person name="Van de Peer Y."/>
            <person name="Liu Z.J."/>
        </authorList>
    </citation>
    <scope>NUCLEOTIDE SEQUENCE [LARGE SCALE GENOMIC DNA]</scope>
    <source>
        <strain evidence="4">cv. Shenzhen</strain>
        <tissue evidence="3">Stem</tissue>
    </source>
</reference>
<organism evidence="3 4">
    <name type="scientific">Apostasia shenzhenica</name>
    <dbReference type="NCBI Taxonomy" id="1088818"/>
    <lineage>
        <taxon>Eukaryota</taxon>
        <taxon>Viridiplantae</taxon>
        <taxon>Streptophyta</taxon>
        <taxon>Embryophyta</taxon>
        <taxon>Tracheophyta</taxon>
        <taxon>Spermatophyta</taxon>
        <taxon>Magnoliopsida</taxon>
        <taxon>Liliopsida</taxon>
        <taxon>Asparagales</taxon>
        <taxon>Orchidaceae</taxon>
        <taxon>Apostasioideae</taxon>
        <taxon>Apostasia</taxon>
    </lineage>
</organism>
<keyword evidence="1" id="KW-0472">Membrane</keyword>
<sequence>MVMPFGLCNALSTFMHLMTQVLRPFIGIFAIIYFDDILIYNRTREDHLDHFRQIFQVLRAESLFANPKKCAFLTDLPGICRLPRRCFS</sequence>
<evidence type="ECO:0000313" key="4">
    <source>
        <dbReference type="Proteomes" id="UP000236161"/>
    </source>
</evidence>
<dbReference type="InterPro" id="IPR053134">
    <property type="entry name" value="RNA-dir_DNA_polymerase"/>
</dbReference>
<dbReference type="InterPro" id="IPR043502">
    <property type="entry name" value="DNA/RNA_pol_sf"/>
</dbReference>
<dbReference type="PANTHER" id="PTHR24559:SF442">
    <property type="entry name" value="RNA-DIRECTED DNA POLYMERASE HOMOLOG"/>
    <property type="match status" value="1"/>
</dbReference>
<dbReference type="PANTHER" id="PTHR24559">
    <property type="entry name" value="TRANSPOSON TY3-I GAG-POL POLYPROTEIN"/>
    <property type="match status" value="1"/>
</dbReference>
<dbReference type="InterPro" id="IPR043128">
    <property type="entry name" value="Rev_trsase/Diguanyl_cyclase"/>
</dbReference>
<feature type="domain" description="Reverse transcriptase" evidence="2">
    <location>
        <begin position="2"/>
        <end position="73"/>
    </location>
</feature>
<feature type="transmembrane region" description="Helical" evidence="1">
    <location>
        <begin position="14"/>
        <end position="34"/>
    </location>
</feature>
<evidence type="ECO:0000256" key="1">
    <source>
        <dbReference type="SAM" id="Phobius"/>
    </source>
</evidence>
<accession>A0A2I0A4Y7</accession>
<dbReference type="InterPro" id="IPR000477">
    <property type="entry name" value="RT_dom"/>
</dbReference>
<dbReference type="SUPFAM" id="SSF56672">
    <property type="entry name" value="DNA/RNA polymerases"/>
    <property type="match status" value="1"/>
</dbReference>